<sequence>MVGRNRGADDMKRMPIHFSSVPIPEYSPKMGSLIVSGRASVTVTHCRENQSVRKGAAIFQILNHSQNVLVTCTASFPVSFLDLQNLFARMTPIVSLLVSVSSLPRLETMTDVGPSLVQCGLQSYNHSTAPRVDR</sequence>
<organism evidence="1 2">
    <name type="scientific">Exophiala dermatitidis (strain ATCC 34100 / CBS 525.76 / NIH/UT8656)</name>
    <name type="common">Black yeast</name>
    <name type="synonym">Wangiella dermatitidis</name>
    <dbReference type="NCBI Taxonomy" id="858893"/>
    <lineage>
        <taxon>Eukaryota</taxon>
        <taxon>Fungi</taxon>
        <taxon>Dikarya</taxon>
        <taxon>Ascomycota</taxon>
        <taxon>Pezizomycotina</taxon>
        <taxon>Eurotiomycetes</taxon>
        <taxon>Chaetothyriomycetidae</taxon>
        <taxon>Chaetothyriales</taxon>
        <taxon>Herpotrichiellaceae</taxon>
        <taxon>Exophiala</taxon>
    </lineage>
</organism>
<dbReference type="VEuPathDB" id="FungiDB:HMPREF1120_05079"/>
<evidence type="ECO:0000313" key="2">
    <source>
        <dbReference type="Proteomes" id="UP000007304"/>
    </source>
</evidence>
<accession>H6BZG3</accession>
<gene>
    <name evidence="1" type="ORF">HMPREF1120_05079</name>
</gene>
<name>H6BZG3_EXODN</name>
<evidence type="ECO:0000313" key="1">
    <source>
        <dbReference type="EMBL" id="EHY57026.1"/>
    </source>
</evidence>
<dbReference type="HOGENOM" id="CLU_1896210_0_0_1"/>
<dbReference type="AlphaFoldDB" id="H6BZG3"/>
<dbReference type="RefSeq" id="XP_009157487.1">
    <property type="nucleotide sequence ID" value="XM_009159239.1"/>
</dbReference>
<dbReference type="Proteomes" id="UP000007304">
    <property type="component" value="Unassembled WGS sequence"/>
</dbReference>
<dbReference type="EMBL" id="JH226133">
    <property type="protein sequence ID" value="EHY57026.1"/>
    <property type="molecule type" value="Genomic_DNA"/>
</dbReference>
<reference evidence="1" key="1">
    <citation type="submission" date="2011-07" db="EMBL/GenBank/DDBJ databases">
        <title>The Genome Sequence of Exophiala (Wangiella) dermatitidis NIH/UT8656.</title>
        <authorList>
            <consortium name="The Broad Institute Genome Sequencing Platform"/>
            <person name="Cuomo C."/>
            <person name="Wang Z."/>
            <person name="Hunicke-Smith S."/>
            <person name="Szanislo P.J."/>
            <person name="Earl A."/>
            <person name="Young S.K."/>
            <person name="Zeng Q."/>
            <person name="Gargeya S."/>
            <person name="Fitzgerald M."/>
            <person name="Haas B."/>
            <person name="Abouelleil A."/>
            <person name="Alvarado L."/>
            <person name="Arachchi H.M."/>
            <person name="Berlin A."/>
            <person name="Brown A."/>
            <person name="Chapman S.B."/>
            <person name="Chen Z."/>
            <person name="Dunbar C."/>
            <person name="Freedman E."/>
            <person name="Gearin G."/>
            <person name="Gellesch M."/>
            <person name="Goldberg J."/>
            <person name="Griggs A."/>
            <person name="Gujja S."/>
            <person name="Heiman D."/>
            <person name="Howarth C."/>
            <person name="Larson L."/>
            <person name="Lui A."/>
            <person name="MacDonald P.J.P."/>
            <person name="Montmayeur A."/>
            <person name="Murphy C."/>
            <person name="Neiman D."/>
            <person name="Pearson M."/>
            <person name="Priest M."/>
            <person name="Roberts A."/>
            <person name="Saif S."/>
            <person name="Shea T."/>
            <person name="Shenoy N."/>
            <person name="Sisk P."/>
            <person name="Stolte C."/>
            <person name="Sykes S."/>
            <person name="Wortman J."/>
            <person name="Nusbaum C."/>
            <person name="Birren B."/>
        </authorList>
    </citation>
    <scope>NUCLEOTIDE SEQUENCE</scope>
    <source>
        <strain evidence="1">NIH/UT8656</strain>
    </source>
</reference>
<dbReference type="InParanoid" id="H6BZG3"/>
<proteinExistence type="predicted"/>
<dbReference type="GeneID" id="20309718"/>
<keyword evidence="2" id="KW-1185">Reference proteome</keyword>
<protein>
    <submittedName>
        <fullName evidence="1">Uncharacterized protein</fullName>
    </submittedName>
</protein>